<comment type="caution">
    <text evidence="6">The sequence shown here is derived from an EMBL/GenBank/DDBJ whole genome shotgun (WGS) entry which is preliminary data.</text>
</comment>
<dbReference type="InterPro" id="IPR034718">
    <property type="entry name" value="RlpA"/>
</dbReference>
<evidence type="ECO:0000256" key="2">
    <source>
        <dbReference type="ARBA" id="ARBA00023316"/>
    </source>
</evidence>
<dbReference type="GO" id="GO:0071555">
    <property type="term" value="P:cell wall organization"/>
    <property type="evidence" value="ECO:0007669"/>
    <property type="project" value="UniProtKB-KW"/>
</dbReference>
<dbReference type="Proteomes" id="UP000662185">
    <property type="component" value="Unassembled WGS sequence"/>
</dbReference>
<dbReference type="AlphaFoldDB" id="A0A926WG99"/>
<accession>A0A926WG99</accession>
<dbReference type="EMBL" id="JACJQU010000001">
    <property type="protein sequence ID" value="MBD2292573.1"/>
    <property type="molecule type" value="Genomic_DNA"/>
</dbReference>
<evidence type="ECO:0000313" key="6">
    <source>
        <dbReference type="EMBL" id="MBD2292573.1"/>
    </source>
</evidence>
<dbReference type="EC" id="4.2.2.-" evidence="3"/>
<dbReference type="GO" id="GO:0008932">
    <property type="term" value="F:lytic endotransglycosylase activity"/>
    <property type="evidence" value="ECO:0007669"/>
    <property type="project" value="UniProtKB-UniRule"/>
</dbReference>
<reference evidence="7" key="1">
    <citation type="journal article" date="2020" name="ISME J.">
        <title>Comparative genomics reveals insights into cyanobacterial evolution and habitat adaptation.</title>
        <authorList>
            <person name="Chen M.Y."/>
            <person name="Teng W.K."/>
            <person name="Zhao L."/>
            <person name="Hu C.X."/>
            <person name="Zhou Y.K."/>
            <person name="Han B.P."/>
            <person name="Song L.R."/>
            <person name="Shu W.S."/>
        </authorList>
    </citation>
    <scope>NUCLEOTIDE SEQUENCE [LARGE SCALE GENOMIC DNA]</scope>
    <source>
        <strain evidence="7">FACHB-251</strain>
    </source>
</reference>
<dbReference type="InterPro" id="IPR009009">
    <property type="entry name" value="RlpA-like_DPBB"/>
</dbReference>
<name>A0A926WG99_9NOST</name>
<keyword evidence="7" id="KW-1185">Reference proteome</keyword>
<evidence type="ECO:0000256" key="3">
    <source>
        <dbReference type="HAMAP-Rule" id="MF_02071"/>
    </source>
</evidence>
<dbReference type="CDD" id="cd22268">
    <property type="entry name" value="DPBB_RlpA-like"/>
    <property type="match status" value="1"/>
</dbReference>
<dbReference type="InterPro" id="IPR012997">
    <property type="entry name" value="RplA"/>
</dbReference>
<dbReference type="SUPFAM" id="SSF50685">
    <property type="entry name" value="Barwin-like endoglucanases"/>
    <property type="match status" value="1"/>
</dbReference>
<dbReference type="NCBIfam" id="TIGR00413">
    <property type="entry name" value="rlpA"/>
    <property type="match status" value="1"/>
</dbReference>
<proteinExistence type="inferred from homology"/>
<sequence>MNQRHLWTTVAVFLSVLGLPSVGRTQTIKGNAPTYQASAIADAVKVGEYQSPKPKPTLDAVNTQIHPHSVEGRQAATLYIRNIPVLTFLSSAPVTHAETKVGTIGNSEGVKSYALAASHSAKVASLGSVMDVSKSPSSIIANDPVQRASLVASKINRLIRDNADASQITVSWKTGEKSPVNNNNKAQDKSYSVQQQLDRYTIKINGKELVEINAATQLADSTRNPAQDALQATNRLRRLIGNASPISEIANLPANTTISMPKLPQQVAIRGIKLNFKGLASWYGYDWAGRKTANGERFNPEAMTAAHRSLPMGTKVRVTNTRNGQSVVVRINDRGPYIGGRIIDLSLGAARILGMMNSGVAPVRIDVLGR</sequence>
<dbReference type="Pfam" id="PF03330">
    <property type="entry name" value="DPBB_1"/>
    <property type="match status" value="1"/>
</dbReference>
<dbReference type="InterPro" id="IPR036908">
    <property type="entry name" value="RlpA-like_sf"/>
</dbReference>
<evidence type="ECO:0000259" key="5">
    <source>
        <dbReference type="Pfam" id="PF03330"/>
    </source>
</evidence>
<keyword evidence="1 3" id="KW-0456">Lyase</keyword>
<dbReference type="RefSeq" id="WP_190557251.1">
    <property type="nucleotide sequence ID" value="NZ_JACJQU010000001.1"/>
</dbReference>
<dbReference type="Gene3D" id="2.40.40.10">
    <property type="entry name" value="RlpA-like domain"/>
    <property type="match status" value="1"/>
</dbReference>
<organism evidence="6 7">
    <name type="scientific">Anabaena sphaerica FACHB-251</name>
    <dbReference type="NCBI Taxonomy" id="2692883"/>
    <lineage>
        <taxon>Bacteria</taxon>
        <taxon>Bacillati</taxon>
        <taxon>Cyanobacteriota</taxon>
        <taxon>Cyanophyceae</taxon>
        <taxon>Nostocales</taxon>
        <taxon>Nostocaceae</taxon>
        <taxon>Anabaena</taxon>
    </lineage>
</organism>
<gene>
    <name evidence="3" type="primary">rlpA</name>
    <name evidence="6" type="ORF">H6G06_03500</name>
</gene>
<dbReference type="PANTHER" id="PTHR34183:SF8">
    <property type="entry name" value="ENDOLYTIC PEPTIDOGLYCAN TRANSGLYCOSYLASE RLPA-RELATED"/>
    <property type="match status" value="1"/>
</dbReference>
<feature type="domain" description="RlpA-like protein double-psi beta-barrel" evidence="5">
    <location>
        <begin position="277"/>
        <end position="365"/>
    </location>
</feature>
<comment type="function">
    <text evidence="3">Lytic transglycosylase with a strong preference for naked glycan strands that lack stem peptides.</text>
</comment>
<dbReference type="PANTHER" id="PTHR34183">
    <property type="entry name" value="ENDOLYTIC PEPTIDOGLYCAN TRANSGLYCOSYLASE RLPA"/>
    <property type="match status" value="1"/>
</dbReference>
<evidence type="ECO:0000313" key="7">
    <source>
        <dbReference type="Proteomes" id="UP000662185"/>
    </source>
</evidence>
<protein>
    <recommendedName>
        <fullName evidence="3">Probable endolytic peptidoglycan transglycosylase RlpA</fullName>
        <ecNumber evidence="3">4.2.2.-</ecNumber>
    </recommendedName>
</protein>
<dbReference type="GO" id="GO:0000270">
    <property type="term" value="P:peptidoglycan metabolic process"/>
    <property type="evidence" value="ECO:0007669"/>
    <property type="project" value="UniProtKB-UniRule"/>
</dbReference>
<keyword evidence="2 3" id="KW-0961">Cell wall biogenesis/degradation</keyword>
<evidence type="ECO:0000256" key="4">
    <source>
        <dbReference type="RuleBase" id="RU003495"/>
    </source>
</evidence>
<evidence type="ECO:0000256" key="1">
    <source>
        <dbReference type="ARBA" id="ARBA00023239"/>
    </source>
</evidence>
<comment type="similarity">
    <text evidence="3 4">Belongs to the RlpA family.</text>
</comment>
<dbReference type="HAMAP" id="MF_02071">
    <property type="entry name" value="RlpA"/>
    <property type="match status" value="1"/>
</dbReference>